<organism evidence="1">
    <name type="scientific">viral metagenome</name>
    <dbReference type="NCBI Taxonomy" id="1070528"/>
    <lineage>
        <taxon>unclassified sequences</taxon>
        <taxon>metagenomes</taxon>
        <taxon>organismal metagenomes</taxon>
    </lineage>
</organism>
<protein>
    <submittedName>
        <fullName evidence="1">Putative HNH endonuclease</fullName>
    </submittedName>
</protein>
<evidence type="ECO:0000313" key="1">
    <source>
        <dbReference type="EMBL" id="QJA43190.1"/>
    </source>
</evidence>
<dbReference type="EMBL" id="MT142512">
    <property type="protein sequence ID" value="QJA83525.1"/>
    <property type="molecule type" value="Genomic_DNA"/>
</dbReference>
<reference evidence="1" key="1">
    <citation type="submission" date="2020-03" db="EMBL/GenBank/DDBJ databases">
        <title>The deep terrestrial virosphere.</title>
        <authorList>
            <person name="Holmfeldt K."/>
            <person name="Nilsson E."/>
            <person name="Simone D."/>
            <person name="Lopez-Fernandez M."/>
            <person name="Wu X."/>
            <person name="de Brujin I."/>
            <person name="Lundin D."/>
            <person name="Andersson A."/>
            <person name="Bertilsson S."/>
            <person name="Dopson M."/>
        </authorList>
    </citation>
    <scope>NUCLEOTIDE SEQUENCE</scope>
    <source>
        <strain evidence="2">MM415A00275</strain>
        <strain evidence="1">MM415B00324</strain>
    </source>
</reference>
<dbReference type="EMBL" id="MT141562">
    <property type="protein sequence ID" value="QJA43190.1"/>
    <property type="molecule type" value="Genomic_DNA"/>
</dbReference>
<keyword evidence="1" id="KW-0378">Hydrolase</keyword>
<gene>
    <name evidence="2" type="ORF">MM415A00275_0030</name>
    <name evidence="1" type="ORF">MM415B00324_0020</name>
</gene>
<dbReference type="GO" id="GO:0004519">
    <property type="term" value="F:endonuclease activity"/>
    <property type="evidence" value="ECO:0007669"/>
    <property type="project" value="UniProtKB-KW"/>
</dbReference>
<dbReference type="InterPro" id="IPR003615">
    <property type="entry name" value="HNH_nuc"/>
</dbReference>
<sequence>MENKKCTKCKEIKLLDLFTVDKRRKDGRTSWCSACMLANSKRWQLENKQRVKNNCKRWQSENSERKNKVNQQWRKNNPEKWKDQYLRANRKKMGTLQGRLTHNIRGAIQKSLYGNKNGRSWEILVGYNLDELIKHLEEKFTAGMDWYNYGKWWEIDHIIPIKVFNFRQPEDLDFKKCWALSNLQPLSVKENRRKSCKIKSPLQTAFVIGGVPLVSTR</sequence>
<dbReference type="AlphaFoldDB" id="A0A6H1Z7L2"/>
<name>A0A6H1Z7L2_9ZZZZ</name>
<evidence type="ECO:0000313" key="2">
    <source>
        <dbReference type="EMBL" id="QJA83525.1"/>
    </source>
</evidence>
<accession>A0A6H1Z7L2</accession>
<keyword evidence="1" id="KW-0255">Endonuclease</keyword>
<keyword evidence="1" id="KW-0540">Nuclease</keyword>
<dbReference type="CDD" id="cd00085">
    <property type="entry name" value="HNHc"/>
    <property type="match status" value="1"/>
</dbReference>
<proteinExistence type="predicted"/>